<proteinExistence type="predicted"/>
<keyword evidence="2" id="KW-1185">Reference proteome</keyword>
<dbReference type="InterPro" id="IPR008551">
    <property type="entry name" value="TANGO2"/>
</dbReference>
<name>A0A8J3TI28_9ACTN</name>
<dbReference type="EMBL" id="BOON01000064">
    <property type="protein sequence ID" value="GII26041.1"/>
    <property type="molecule type" value="Genomic_DNA"/>
</dbReference>
<evidence type="ECO:0008006" key="3">
    <source>
        <dbReference type="Google" id="ProtNLM"/>
    </source>
</evidence>
<comment type="caution">
    <text evidence="1">The sequence shown here is derived from an EMBL/GenBank/DDBJ whole genome shotgun (WGS) entry which is preliminary data.</text>
</comment>
<organism evidence="1 2">
    <name type="scientific">Planosporangium mesophilum</name>
    <dbReference type="NCBI Taxonomy" id="689768"/>
    <lineage>
        <taxon>Bacteria</taxon>
        <taxon>Bacillati</taxon>
        <taxon>Actinomycetota</taxon>
        <taxon>Actinomycetes</taxon>
        <taxon>Micromonosporales</taxon>
        <taxon>Micromonosporaceae</taxon>
        <taxon>Planosporangium</taxon>
    </lineage>
</organism>
<gene>
    <name evidence="1" type="ORF">Pme01_56380</name>
</gene>
<dbReference type="RefSeq" id="WP_168113860.1">
    <property type="nucleotide sequence ID" value="NZ_BOON01000064.1"/>
</dbReference>
<evidence type="ECO:0000313" key="1">
    <source>
        <dbReference type="EMBL" id="GII26041.1"/>
    </source>
</evidence>
<sequence length="251" mass="26504">MCTVLLRFDPGAAWPVLLGAVRDEFVDRDWDPPGRYWTGAAGRLYGGRDRVAEGTWLALDPAAPAVAALLNGPPLPVPADGRRPTRGTLALAALTGEPLPDGAELARYNGFHLLRATTQRVDVWTWDGADLAHRSLEPGDHVIVNAGVDADTPLVDRLLPAMEKIPPVDPVPGGPTAQAWEGWVDLLGPGDLDGGDPRALVVRRSVAGRGYGSTSASLVGLSRGGARYDFTPRPGGDEFWYEVPVGAAGHG</sequence>
<evidence type="ECO:0000313" key="2">
    <source>
        <dbReference type="Proteomes" id="UP000599074"/>
    </source>
</evidence>
<dbReference type="AlphaFoldDB" id="A0A8J3TI28"/>
<reference evidence="1" key="1">
    <citation type="submission" date="2021-01" db="EMBL/GenBank/DDBJ databases">
        <title>Whole genome shotgun sequence of Planosporangium mesophilum NBRC 109066.</title>
        <authorList>
            <person name="Komaki H."/>
            <person name="Tamura T."/>
        </authorList>
    </citation>
    <scope>NUCLEOTIDE SEQUENCE</scope>
    <source>
        <strain evidence="1">NBRC 109066</strain>
    </source>
</reference>
<dbReference type="Proteomes" id="UP000599074">
    <property type="component" value="Unassembled WGS sequence"/>
</dbReference>
<accession>A0A8J3TI28</accession>
<dbReference type="Pfam" id="PF05742">
    <property type="entry name" value="TANGO2"/>
    <property type="match status" value="1"/>
</dbReference>
<protein>
    <recommendedName>
        <fullName evidence="3">NRDE family protein</fullName>
    </recommendedName>
</protein>